<dbReference type="AlphaFoldDB" id="A0A9K3JFU3"/>
<protein>
    <submittedName>
        <fullName evidence="1">Uncharacterized protein</fullName>
    </submittedName>
</protein>
<name>A0A9K3JFU3_HELAN</name>
<sequence length="92" mass="10542">MKIEKQLMESKGVYQDALRCNRDAVRKSRVWVFVAGSGVSEKLTMVRLILEVVVNHGLCCVDVDWLLDFDFFFFFFFLPAGADLDIDLSTTD</sequence>
<dbReference type="Gramene" id="mRNA:HanXRQr2_Chr03g0107951">
    <property type="protein sequence ID" value="CDS:HanXRQr2_Chr03g0107951.1"/>
    <property type="gene ID" value="HanXRQr2_Chr03g0107951"/>
</dbReference>
<accession>A0A9K3JFU3</accession>
<gene>
    <name evidence="1" type="ORF">HanXRQr2_Chr03g0107951</name>
</gene>
<organism evidence="1 2">
    <name type="scientific">Helianthus annuus</name>
    <name type="common">Common sunflower</name>
    <dbReference type="NCBI Taxonomy" id="4232"/>
    <lineage>
        <taxon>Eukaryota</taxon>
        <taxon>Viridiplantae</taxon>
        <taxon>Streptophyta</taxon>
        <taxon>Embryophyta</taxon>
        <taxon>Tracheophyta</taxon>
        <taxon>Spermatophyta</taxon>
        <taxon>Magnoliopsida</taxon>
        <taxon>eudicotyledons</taxon>
        <taxon>Gunneridae</taxon>
        <taxon>Pentapetalae</taxon>
        <taxon>asterids</taxon>
        <taxon>campanulids</taxon>
        <taxon>Asterales</taxon>
        <taxon>Asteraceae</taxon>
        <taxon>Asteroideae</taxon>
        <taxon>Heliantheae alliance</taxon>
        <taxon>Heliantheae</taxon>
        <taxon>Helianthus</taxon>
    </lineage>
</organism>
<reference evidence="1" key="1">
    <citation type="journal article" date="2017" name="Nature">
        <title>The sunflower genome provides insights into oil metabolism, flowering and Asterid evolution.</title>
        <authorList>
            <person name="Badouin H."/>
            <person name="Gouzy J."/>
            <person name="Grassa C.J."/>
            <person name="Murat F."/>
            <person name="Staton S.E."/>
            <person name="Cottret L."/>
            <person name="Lelandais-Briere C."/>
            <person name="Owens G.L."/>
            <person name="Carrere S."/>
            <person name="Mayjonade B."/>
            <person name="Legrand L."/>
            <person name="Gill N."/>
            <person name="Kane N.C."/>
            <person name="Bowers J.E."/>
            <person name="Hubner S."/>
            <person name="Bellec A."/>
            <person name="Berard A."/>
            <person name="Berges H."/>
            <person name="Blanchet N."/>
            <person name="Boniface M.C."/>
            <person name="Brunel D."/>
            <person name="Catrice O."/>
            <person name="Chaidir N."/>
            <person name="Claudel C."/>
            <person name="Donnadieu C."/>
            <person name="Faraut T."/>
            <person name="Fievet G."/>
            <person name="Helmstetter N."/>
            <person name="King M."/>
            <person name="Knapp S.J."/>
            <person name="Lai Z."/>
            <person name="Le Paslier M.C."/>
            <person name="Lippi Y."/>
            <person name="Lorenzon L."/>
            <person name="Mandel J.R."/>
            <person name="Marage G."/>
            <person name="Marchand G."/>
            <person name="Marquand E."/>
            <person name="Bret-Mestries E."/>
            <person name="Morien E."/>
            <person name="Nambeesan S."/>
            <person name="Nguyen T."/>
            <person name="Pegot-Espagnet P."/>
            <person name="Pouilly N."/>
            <person name="Raftis F."/>
            <person name="Sallet E."/>
            <person name="Schiex T."/>
            <person name="Thomas J."/>
            <person name="Vandecasteele C."/>
            <person name="Vares D."/>
            <person name="Vear F."/>
            <person name="Vautrin S."/>
            <person name="Crespi M."/>
            <person name="Mangin B."/>
            <person name="Burke J.M."/>
            <person name="Salse J."/>
            <person name="Munos S."/>
            <person name="Vincourt P."/>
            <person name="Rieseberg L.H."/>
            <person name="Langlade N.B."/>
        </authorList>
    </citation>
    <scope>NUCLEOTIDE SEQUENCE</scope>
    <source>
        <tissue evidence="1">Leaves</tissue>
    </source>
</reference>
<proteinExistence type="predicted"/>
<reference evidence="1" key="2">
    <citation type="submission" date="2020-06" db="EMBL/GenBank/DDBJ databases">
        <title>Helianthus annuus Genome sequencing and assembly Release 2.</title>
        <authorList>
            <person name="Gouzy J."/>
            <person name="Langlade N."/>
            <person name="Munos S."/>
        </authorList>
    </citation>
    <scope>NUCLEOTIDE SEQUENCE</scope>
    <source>
        <tissue evidence="1">Leaves</tissue>
    </source>
</reference>
<dbReference type="EMBL" id="MNCJ02000318">
    <property type="protein sequence ID" value="KAF5814187.1"/>
    <property type="molecule type" value="Genomic_DNA"/>
</dbReference>
<dbReference type="Proteomes" id="UP000215914">
    <property type="component" value="Unassembled WGS sequence"/>
</dbReference>
<evidence type="ECO:0000313" key="2">
    <source>
        <dbReference type="Proteomes" id="UP000215914"/>
    </source>
</evidence>
<comment type="caution">
    <text evidence="1">The sequence shown here is derived from an EMBL/GenBank/DDBJ whole genome shotgun (WGS) entry which is preliminary data.</text>
</comment>
<keyword evidence="2" id="KW-1185">Reference proteome</keyword>
<evidence type="ECO:0000313" key="1">
    <source>
        <dbReference type="EMBL" id="KAF5814187.1"/>
    </source>
</evidence>